<dbReference type="InterPro" id="IPR002401">
    <property type="entry name" value="Cyt_P450_E_grp-I"/>
</dbReference>
<feature type="binding site" description="axial binding residue" evidence="2">
    <location>
        <position position="455"/>
    </location>
    <ligand>
        <name>heme</name>
        <dbReference type="ChEBI" id="CHEBI:30413"/>
    </ligand>
    <ligandPart>
        <name>Fe</name>
        <dbReference type="ChEBI" id="CHEBI:18248"/>
    </ligandPart>
</feature>
<evidence type="ECO:0000313" key="6">
    <source>
        <dbReference type="RefSeq" id="XP_022082969.1"/>
    </source>
</evidence>
<dbReference type="GO" id="GO:0005506">
    <property type="term" value="F:iron ion binding"/>
    <property type="evidence" value="ECO:0007669"/>
    <property type="project" value="InterPro"/>
</dbReference>
<dbReference type="OMA" id="NMILLET"/>
<comment type="similarity">
    <text evidence="1 3">Belongs to the cytochrome P450 family.</text>
</comment>
<dbReference type="Pfam" id="PF00067">
    <property type="entry name" value="p450"/>
    <property type="match status" value="1"/>
</dbReference>
<dbReference type="GO" id="GO:0033781">
    <property type="term" value="F:cholesterol 24-hydroxylase activity"/>
    <property type="evidence" value="ECO:0007669"/>
    <property type="project" value="InterPro"/>
</dbReference>
<dbReference type="RefSeq" id="XP_022082969.1">
    <property type="nucleotide sequence ID" value="XM_022227277.1"/>
</dbReference>
<dbReference type="AlphaFoldDB" id="A0A8B7XSK7"/>
<dbReference type="PRINTS" id="PR00385">
    <property type="entry name" value="P450"/>
</dbReference>
<evidence type="ECO:0000256" key="1">
    <source>
        <dbReference type="ARBA" id="ARBA00010617"/>
    </source>
</evidence>
<dbReference type="InterPro" id="IPR017972">
    <property type="entry name" value="Cyt_P450_CS"/>
</dbReference>
<accession>A0A8B7XSK7</accession>
<dbReference type="SUPFAM" id="SSF48264">
    <property type="entry name" value="Cytochrome P450"/>
    <property type="match status" value="1"/>
</dbReference>
<keyword evidence="2 3" id="KW-0408">Iron</keyword>
<keyword evidence="2 3" id="KW-0349">Heme</keyword>
<evidence type="ECO:0000256" key="3">
    <source>
        <dbReference type="RuleBase" id="RU000461"/>
    </source>
</evidence>
<dbReference type="InterPro" id="IPR039983">
    <property type="entry name" value="CYP46A1"/>
</dbReference>
<dbReference type="PANTHER" id="PTHR24293:SF0">
    <property type="entry name" value="CYP46A1 PROTEIN-RELATED"/>
    <property type="match status" value="1"/>
</dbReference>
<comment type="cofactor">
    <cofactor evidence="2">
        <name>heme</name>
        <dbReference type="ChEBI" id="CHEBI:30413"/>
    </cofactor>
</comment>
<evidence type="ECO:0000313" key="5">
    <source>
        <dbReference type="RefSeq" id="XP_022082968.1"/>
    </source>
</evidence>
<dbReference type="InterPro" id="IPR001128">
    <property type="entry name" value="Cyt_P450"/>
</dbReference>
<evidence type="ECO:0000313" key="4">
    <source>
        <dbReference type="Proteomes" id="UP000694845"/>
    </source>
</evidence>
<dbReference type="PROSITE" id="PS00086">
    <property type="entry name" value="CYTOCHROME_P450"/>
    <property type="match status" value="1"/>
</dbReference>
<dbReference type="CDD" id="cd20613">
    <property type="entry name" value="CYP46A1-like"/>
    <property type="match status" value="1"/>
</dbReference>
<evidence type="ECO:0000256" key="2">
    <source>
        <dbReference type="PIRSR" id="PIRSR602401-1"/>
    </source>
</evidence>
<keyword evidence="4" id="KW-1185">Reference proteome</keyword>
<dbReference type="GO" id="GO:0006707">
    <property type="term" value="P:cholesterol catabolic process"/>
    <property type="evidence" value="ECO:0007669"/>
    <property type="project" value="InterPro"/>
</dbReference>
<organism evidence="4 7">
    <name type="scientific">Acanthaster planci</name>
    <name type="common">Crown-of-thorns starfish</name>
    <dbReference type="NCBI Taxonomy" id="133434"/>
    <lineage>
        <taxon>Eukaryota</taxon>
        <taxon>Metazoa</taxon>
        <taxon>Echinodermata</taxon>
        <taxon>Eleutherozoa</taxon>
        <taxon>Asterozoa</taxon>
        <taxon>Asteroidea</taxon>
        <taxon>Valvatacea</taxon>
        <taxon>Valvatida</taxon>
        <taxon>Acanthasteridae</taxon>
        <taxon>Acanthaster</taxon>
    </lineage>
</organism>
<protein>
    <submittedName>
        <fullName evidence="5 6">Cholesterol 24-hydroxylase-like</fullName>
    </submittedName>
</protein>
<dbReference type="RefSeq" id="XP_022082968.1">
    <property type="nucleotide sequence ID" value="XM_022227276.1"/>
</dbReference>
<keyword evidence="3" id="KW-0503">Monooxygenase</keyword>
<dbReference type="Proteomes" id="UP000694845">
    <property type="component" value="Unplaced"/>
</dbReference>
<dbReference type="Gene3D" id="1.10.630.10">
    <property type="entry name" value="Cytochrome P450"/>
    <property type="match status" value="1"/>
</dbReference>
<dbReference type="PANTHER" id="PTHR24293">
    <property type="entry name" value="CYTOCHROME P450 FAMILY 46 SUBFAMILY A"/>
    <property type="match status" value="1"/>
</dbReference>
<sequence>MAFLQILGTLLISVVLFLLTAFGSLFLTYTLYLHYVHVKHSHIPGPKRTSFYWGNLAELSVAIKRNQLIDDLLFEWSKQYGRVFVFYITHKVFVQVNIPEAIKDILLVDNFPKPRRGYRFLEQLFGQPFMGKSLVTETDHETWKPMSAMFSPTFHRNFLKTCIVQFNTSCDLLLESLSKKADGKTEVNMLEMFNRVSLDCISKVAFGLHLNMFEEEKPQLLEDIRCAAESALISFLNPLLWCSPFRSASDFRKKARQAGKHLREVARECIMGSLEDLRSGKTLDNNILSHILQTSAPGNGGSATEADLEKMVDHFVTFIAAGQETTACLMASALLELGRHPEVTYKMKIEADAVIGDSGYVAFEDLSNLKYTTAVLKETLRVHPPVSSFPRQLTKDVIWDGIKVPASTNVGVNIMNLARLEEHFENPKEFIPSRFLTNESYKYVHIPFSLGPRKCIGQQFAMIEARVIMAKLMKYFHFDLVPGQSFHYVKMVTCKPKDGCLMYIRPVTGVNPVSTAS</sequence>
<dbReference type="InterPro" id="IPR036396">
    <property type="entry name" value="Cyt_P450_sf"/>
</dbReference>
<dbReference type="GO" id="GO:0020037">
    <property type="term" value="F:heme binding"/>
    <property type="evidence" value="ECO:0007669"/>
    <property type="project" value="InterPro"/>
</dbReference>
<dbReference type="KEGG" id="aplc:110975135"/>
<dbReference type="RefSeq" id="XP_022082970.1">
    <property type="nucleotide sequence ID" value="XM_022227278.1"/>
</dbReference>
<dbReference type="PRINTS" id="PR00463">
    <property type="entry name" value="EP450I"/>
</dbReference>
<name>A0A8B7XSK7_ACAPL</name>
<keyword evidence="2 3" id="KW-0479">Metal-binding</keyword>
<dbReference type="GeneID" id="110975135"/>
<gene>
    <name evidence="5 6 7" type="primary">LOC110975135</name>
</gene>
<keyword evidence="3" id="KW-0560">Oxidoreductase</keyword>
<evidence type="ECO:0000313" key="7">
    <source>
        <dbReference type="RefSeq" id="XP_022082970.1"/>
    </source>
</evidence>
<proteinExistence type="inferred from homology"/>
<reference evidence="5 6" key="1">
    <citation type="submission" date="2025-04" db="UniProtKB">
        <authorList>
            <consortium name="RefSeq"/>
        </authorList>
    </citation>
    <scope>IDENTIFICATION</scope>
</reference>
<dbReference type="OrthoDB" id="1470350at2759"/>